<accession>A0A9W8Q7M0</accession>
<dbReference type="GeneID" id="80890026"/>
<sequence length="1579" mass="177872">MSTLHSPSPTFEDSCLELSRAMTTYMHAVGSRYIDDATLMSQYLLNLFELWVAMDSAAISACPTLTEYHPSFVPEALDMLCFMSKSDMARLRQVQEHIFNRITHCSHARLNIFDDPSHKKIFAESYMRDCGESSGLKSLMERIEAASVASEEDKKRELSLLMSQHEKLSAEIKSGTCVCTRQADGTLDVRGCKRCYKARCRRRLKIKVHEAFLPRKKPLKAAVLLELGMPEFLAAYRDATWRLRMLGWKNATRGCEASVFLAGFRPLKSFQSKIKSRTSLILASQSKSYLQTHYKELRLPKMPAEVLLSFGPTFTYYDAANGIWANDCRETPWYHHLLGPWLPGGISDPFAQPLLYMDNMEHPSSYEVAANQDECPPGMSHHEFTAYQAVISGAYRRWMALTLELGSTNLNLSSCSTSKCLRRLALQSGPPHLAAESDPLGKVHSVFQDIEFCKSLEQHIRLRLGALQSGRRDLDGMSILLACTLRLFYLGPGEVKPNITILLFEMRSLLSLWISQLRQEVRSTRDGQTARKSASSAFWAALLCRETFTAGTFSETYISEEEALNFFRASIALSENLIVKLDVIPQDLQQLLAQNMSWACAISKNIKMMTFGNSPALEKIINETWTHYGDSEARSFSDWTFCDGGDWLTSRTLATKLVSSQTVHYHCIEGHLLIDGKTLGQLPPAIRDAAGILELFQGQHLLTRASGVAGMEYQIINSTENHEVHVGISQGEVIIRARFNNQLLQYVPREIFRNNTTLDLPSGLVDDCVHWLNLHTGDLEMRRKPSIWVPKPSNWILNVQNQTAVRGRIVHGATTVKEGTSLVEPQSHIGRIIANIFRDFEDASNLTIFQPLSSVGRLSVEIKRLEMRFFVNRKGLLQSPQLKSEVDPVQDLGALHGLQSKIVLRNSANPRRQSVMVPIGPCSWERNGLHVSVKILNEGRYALFTIDPLLGRLTCAPEPALFYLKALVHAMTSFPIPDKLTGRTGTEEARMCLTAGQSQPWKPLNVLPKGILSMIMDIGPKREYYPPNLRLYQRVVWDDGLTSTIQHEQLAVHAADILRQSQALDVLNGSANAQDTLQLQLPDLSVLSLRGILRRQVYERITHPSDIELLSRASESHVYHPRGTEFQARESTRVYRSIKQLRARSGEFPKPQSLRRMLKNWRSFDGFNDTFDMLDIARNLSIETPKAFGPLVKLLSSSSDITLDHMAQLSFALFVFGKQRSAKAIKWLAAIGSRIDLQSIAPPKIDMFAHFEPECGFDELAIEMLVISCQESYPSYLSSGGVGRKLRRAVAPSLQMYEGHVQQDAENIASWLGNAWPDIPLSRAQFNEECNRLNLKVVSLKKVWTCLEPELQRLSQNHTLSQYISSLEVASGLLHGDSGSHSYSNTGNDNDNDNNDATATERGCNTVEPAALGVQSHFPGFEIAPFRVPSLTEIARCCRDETESAIWSAYRSGAPAQGGSRQLRLTGTLQRSASISRELSILHEIVQPFKNSESVLQQQYGQDLEDSITAMSSFLEQPKAPYLVLSQDDVDFQIQNAEEEFYYALNDIHRPLMQQSACYFWLEKGHLWPFTHLYWHFFD</sequence>
<evidence type="ECO:0000313" key="3">
    <source>
        <dbReference type="Proteomes" id="UP001144673"/>
    </source>
</evidence>
<dbReference type="RefSeq" id="XP_056051335.1">
    <property type="nucleotide sequence ID" value="XM_056194393.1"/>
</dbReference>
<comment type="caution">
    <text evidence="2">The sequence shown here is derived from an EMBL/GenBank/DDBJ whole genome shotgun (WGS) entry which is preliminary data.</text>
</comment>
<evidence type="ECO:0000256" key="1">
    <source>
        <dbReference type="SAM" id="MobiDB-lite"/>
    </source>
</evidence>
<reference evidence="2" key="1">
    <citation type="journal article" date="2023" name="Access Microbiol">
        <title>De-novo genome assembly for Akanthomyces muscarius, a biocontrol agent of insect agricultural pests.</title>
        <authorList>
            <person name="Erdos Z."/>
            <person name="Studholme D.J."/>
            <person name="Raymond B."/>
            <person name="Sharma M."/>
        </authorList>
    </citation>
    <scope>NUCLEOTIDE SEQUENCE</scope>
    <source>
        <strain evidence="2">Ve6</strain>
    </source>
</reference>
<keyword evidence="3" id="KW-1185">Reference proteome</keyword>
<dbReference type="EMBL" id="JAJHUN010000010">
    <property type="protein sequence ID" value="KAJ4148394.1"/>
    <property type="molecule type" value="Genomic_DNA"/>
</dbReference>
<proteinExistence type="predicted"/>
<organism evidence="2 3">
    <name type="scientific">Akanthomyces muscarius</name>
    <name type="common">Entomopathogenic fungus</name>
    <name type="synonym">Lecanicillium muscarium</name>
    <dbReference type="NCBI Taxonomy" id="2231603"/>
    <lineage>
        <taxon>Eukaryota</taxon>
        <taxon>Fungi</taxon>
        <taxon>Dikarya</taxon>
        <taxon>Ascomycota</taxon>
        <taxon>Pezizomycotina</taxon>
        <taxon>Sordariomycetes</taxon>
        <taxon>Hypocreomycetidae</taxon>
        <taxon>Hypocreales</taxon>
        <taxon>Cordycipitaceae</taxon>
        <taxon>Akanthomyces</taxon>
    </lineage>
</organism>
<gene>
    <name evidence="2" type="ORF">LMH87_002867</name>
</gene>
<evidence type="ECO:0000313" key="2">
    <source>
        <dbReference type="EMBL" id="KAJ4148394.1"/>
    </source>
</evidence>
<dbReference type="Proteomes" id="UP001144673">
    <property type="component" value="Chromosome 3"/>
</dbReference>
<dbReference type="KEGG" id="amus:LMH87_002867"/>
<name>A0A9W8Q7M0_AKAMU</name>
<feature type="region of interest" description="Disordered" evidence="1">
    <location>
        <begin position="1378"/>
        <end position="1400"/>
    </location>
</feature>
<protein>
    <submittedName>
        <fullName evidence="2">Uncharacterized protein</fullName>
    </submittedName>
</protein>